<dbReference type="GO" id="GO:0032259">
    <property type="term" value="P:methylation"/>
    <property type="evidence" value="ECO:0007669"/>
    <property type="project" value="UniProtKB-KW"/>
</dbReference>
<evidence type="ECO:0000256" key="3">
    <source>
        <dbReference type="ARBA" id="ARBA00022691"/>
    </source>
</evidence>
<evidence type="ECO:0000313" key="5">
    <source>
        <dbReference type="EMBL" id="KDQ25478.1"/>
    </source>
</evidence>
<dbReference type="PROSITE" id="PS51683">
    <property type="entry name" value="SAM_OMT_II"/>
    <property type="match status" value="1"/>
</dbReference>
<evidence type="ECO:0000259" key="4">
    <source>
        <dbReference type="Pfam" id="PF00891"/>
    </source>
</evidence>
<dbReference type="Pfam" id="PF00891">
    <property type="entry name" value="Methyltransf_2"/>
    <property type="match status" value="1"/>
</dbReference>
<dbReference type="InterPro" id="IPR029063">
    <property type="entry name" value="SAM-dependent_MTases_sf"/>
</dbReference>
<organism evidence="5 6">
    <name type="scientific">Pleurotus ostreatus (strain PC15)</name>
    <name type="common">Oyster mushroom</name>
    <dbReference type="NCBI Taxonomy" id="1137138"/>
    <lineage>
        <taxon>Eukaryota</taxon>
        <taxon>Fungi</taxon>
        <taxon>Dikarya</taxon>
        <taxon>Basidiomycota</taxon>
        <taxon>Agaricomycotina</taxon>
        <taxon>Agaricomycetes</taxon>
        <taxon>Agaricomycetidae</taxon>
        <taxon>Agaricales</taxon>
        <taxon>Pleurotineae</taxon>
        <taxon>Pleurotaceae</taxon>
        <taxon>Pleurotus</taxon>
    </lineage>
</organism>
<dbReference type="AlphaFoldDB" id="A0A067NBR9"/>
<dbReference type="SUPFAM" id="SSF53335">
    <property type="entry name" value="S-adenosyl-L-methionine-dependent methyltransferases"/>
    <property type="match status" value="1"/>
</dbReference>
<keyword evidence="2" id="KW-0808">Transferase</keyword>
<dbReference type="InterPro" id="IPR036388">
    <property type="entry name" value="WH-like_DNA-bd_sf"/>
</dbReference>
<dbReference type="GO" id="GO:0008171">
    <property type="term" value="F:O-methyltransferase activity"/>
    <property type="evidence" value="ECO:0007669"/>
    <property type="project" value="InterPro"/>
</dbReference>
<dbReference type="InterPro" id="IPR016461">
    <property type="entry name" value="COMT-like"/>
</dbReference>
<reference evidence="6" key="1">
    <citation type="journal article" date="2014" name="Proc. Natl. Acad. Sci. U.S.A.">
        <title>Extensive sampling of basidiomycete genomes demonstrates inadequacy of the white-rot/brown-rot paradigm for wood decay fungi.</title>
        <authorList>
            <person name="Riley R."/>
            <person name="Salamov A.A."/>
            <person name="Brown D.W."/>
            <person name="Nagy L.G."/>
            <person name="Floudas D."/>
            <person name="Held B.W."/>
            <person name="Levasseur A."/>
            <person name="Lombard V."/>
            <person name="Morin E."/>
            <person name="Otillar R."/>
            <person name="Lindquist E.A."/>
            <person name="Sun H."/>
            <person name="LaButti K.M."/>
            <person name="Schmutz J."/>
            <person name="Jabbour D."/>
            <person name="Luo H."/>
            <person name="Baker S.E."/>
            <person name="Pisabarro A.G."/>
            <person name="Walton J.D."/>
            <person name="Blanchette R.A."/>
            <person name="Henrissat B."/>
            <person name="Martin F."/>
            <person name="Cullen D."/>
            <person name="Hibbett D.S."/>
            <person name="Grigoriev I.V."/>
        </authorList>
    </citation>
    <scope>NUCLEOTIDE SEQUENCE [LARGE SCALE GENOMIC DNA]</scope>
    <source>
        <strain evidence="6">PC15</strain>
    </source>
</reference>
<dbReference type="InterPro" id="IPR036390">
    <property type="entry name" value="WH_DNA-bd_sf"/>
</dbReference>
<dbReference type="Proteomes" id="UP000027073">
    <property type="component" value="Unassembled WGS sequence"/>
</dbReference>
<gene>
    <name evidence="5" type="ORF">PLEOSDRAFT_1078011</name>
</gene>
<dbReference type="InterPro" id="IPR001077">
    <property type="entry name" value="COMT_C"/>
</dbReference>
<dbReference type="OrthoDB" id="2410195at2759"/>
<evidence type="ECO:0000256" key="1">
    <source>
        <dbReference type="ARBA" id="ARBA00022603"/>
    </source>
</evidence>
<protein>
    <recommendedName>
        <fullName evidence="4">O-methyltransferase C-terminal domain-containing protein</fullName>
    </recommendedName>
</protein>
<dbReference type="PANTHER" id="PTHR43712">
    <property type="entry name" value="PUTATIVE (AFU_ORTHOLOGUE AFUA_4G14580)-RELATED"/>
    <property type="match status" value="1"/>
</dbReference>
<dbReference type="InParanoid" id="A0A067NBR9"/>
<dbReference type="HOGENOM" id="CLU_005533_0_3_1"/>
<dbReference type="Gene3D" id="1.10.10.10">
    <property type="entry name" value="Winged helix-like DNA-binding domain superfamily/Winged helix DNA-binding domain"/>
    <property type="match status" value="1"/>
</dbReference>
<dbReference type="Gene3D" id="3.40.50.150">
    <property type="entry name" value="Vaccinia Virus protein VP39"/>
    <property type="match status" value="1"/>
</dbReference>
<accession>A0A067NBR9</accession>
<keyword evidence="3" id="KW-0949">S-adenosyl-L-methionine</keyword>
<proteinExistence type="predicted"/>
<evidence type="ECO:0000313" key="6">
    <source>
        <dbReference type="Proteomes" id="UP000027073"/>
    </source>
</evidence>
<dbReference type="PANTHER" id="PTHR43712:SF2">
    <property type="entry name" value="O-METHYLTRANSFERASE CICE"/>
    <property type="match status" value="1"/>
</dbReference>
<dbReference type="VEuPathDB" id="FungiDB:PLEOSDRAFT_1078011"/>
<dbReference type="STRING" id="1137138.A0A067NBR9"/>
<name>A0A067NBR9_PLEO1</name>
<dbReference type="EMBL" id="KL198010">
    <property type="protein sequence ID" value="KDQ25478.1"/>
    <property type="molecule type" value="Genomic_DNA"/>
</dbReference>
<feature type="domain" description="O-methyltransferase C-terminal" evidence="4">
    <location>
        <begin position="203"/>
        <end position="395"/>
    </location>
</feature>
<sequence length="479" mass="52419">MSQPSYTDTSPIRQLIVLINQNASILEAVCSQKSTPIPDLNVPFHPSTETFRSIPMAAEAANVICAAALQLAAVLMPPQVTLYHVAGGHFKAAAVRACLESNVTEILREAGPKGLSVQGISVINGQDPQKLGRFLRILATNHIYRELEPNVFTNNRISSMMDTLKPTKDLFADPKHKHDGTPGLAALVGHHLDEAFKAAAYSWETLSDPATRRSGDPKASPFARAINAEETLWQFYEHPEQRDRQHRFDIGMQGIQAMQPPNAILGAYDWESLPEDSLVVDVGGGVGTSSLSLAANFPRIKIVVQDLSGVIWDGKKVWAEKMPDAIQSGQVILEVHDFFEPQPRRGAAVYLLKQILHDWSDEYCVKILTQLRVAAAPKTKLVLMDSIMPFACHDPGTDKSGISGAVPREAPAPLLANFGAVNEMGYNADIDMFLLFNSQERTITHIDELLGSTGWKAVKVYRQEGGDSTFLQGIEAIPI</sequence>
<evidence type="ECO:0000256" key="2">
    <source>
        <dbReference type="ARBA" id="ARBA00022679"/>
    </source>
</evidence>
<dbReference type="SUPFAM" id="SSF46785">
    <property type="entry name" value="Winged helix' DNA-binding domain"/>
    <property type="match status" value="1"/>
</dbReference>
<keyword evidence="1" id="KW-0489">Methyltransferase</keyword>